<dbReference type="OrthoDB" id="8119704at2759"/>
<evidence type="ECO:0000313" key="3">
    <source>
        <dbReference type="Proteomes" id="UP000053201"/>
    </source>
</evidence>
<sequence length="315" mass="34452">MASSSETHDTTTQFYKTPDGATIAYHVLGAKNVGIPLILVMGLTGVKEDWAHFAYDLSRTRPVCVLDNRGIGESSLSPPLPPFRDPPQLTITQMATDVFSILLHLKWHRFHLLGMSMGGMIAQQLALLLRGRDDCECLSLVLLCTTPKAALRGFLAQLHAKLSDSLAVNVAATGGASKSNLTADEKLKLQRAMIESNFTPDWCRANSAYVDTLIQNSAKWKRPIRITVQQLEALSTFDVTDQLHLVSTPALVVHGLNDQLINAQFGASLTELLPNSRLLTLPNVGHMMYHMDDGQTATAIESFLREVEGGARAHL</sequence>
<dbReference type="eggNOG" id="KOG4178">
    <property type="taxonomic scope" value="Eukaryota"/>
</dbReference>
<dbReference type="SUPFAM" id="SSF53474">
    <property type="entry name" value="alpha/beta-Hydrolases"/>
    <property type="match status" value="1"/>
</dbReference>
<evidence type="ECO:0000259" key="1">
    <source>
        <dbReference type="Pfam" id="PF00561"/>
    </source>
</evidence>
<gene>
    <name evidence="2" type="ORF">SPPG_00298</name>
</gene>
<dbReference type="InterPro" id="IPR050471">
    <property type="entry name" value="AB_hydrolase"/>
</dbReference>
<dbReference type="VEuPathDB" id="FungiDB:SPPG_00298"/>
<name>A0A0L0HU11_SPIPD</name>
<dbReference type="PANTHER" id="PTHR43433">
    <property type="entry name" value="HYDROLASE, ALPHA/BETA FOLD FAMILY PROTEIN"/>
    <property type="match status" value="1"/>
</dbReference>
<dbReference type="InParanoid" id="A0A0L0HU11"/>
<organism evidence="2 3">
    <name type="scientific">Spizellomyces punctatus (strain DAOM BR117)</name>
    <dbReference type="NCBI Taxonomy" id="645134"/>
    <lineage>
        <taxon>Eukaryota</taxon>
        <taxon>Fungi</taxon>
        <taxon>Fungi incertae sedis</taxon>
        <taxon>Chytridiomycota</taxon>
        <taxon>Chytridiomycota incertae sedis</taxon>
        <taxon>Chytridiomycetes</taxon>
        <taxon>Spizellomycetales</taxon>
        <taxon>Spizellomycetaceae</taxon>
        <taxon>Spizellomyces</taxon>
    </lineage>
</organism>
<reference evidence="2 3" key="1">
    <citation type="submission" date="2009-08" db="EMBL/GenBank/DDBJ databases">
        <title>The Genome Sequence of Spizellomyces punctatus strain DAOM BR117.</title>
        <authorList>
            <consortium name="The Broad Institute Genome Sequencing Platform"/>
            <person name="Russ C."/>
            <person name="Cuomo C."/>
            <person name="Shea T."/>
            <person name="Young S.K."/>
            <person name="Zeng Q."/>
            <person name="Koehrsen M."/>
            <person name="Haas B."/>
            <person name="Borodovsky M."/>
            <person name="Guigo R."/>
            <person name="Alvarado L."/>
            <person name="Berlin A."/>
            <person name="Bochicchio J."/>
            <person name="Borenstein D."/>
            <person name="Chapman S."/>
            <person name="Chen Z."/>
            <person name="Engels R."/>
            <person name="Freedman E."/>
            <person name="Gellesch M."/>
            <person name="Goldberg J."/>
            <person name="Griggs A."/>
            <person name="Gujja S."/>
            <person name="Heiman D."/>
            <person name="Hepburn T."/>
            <person name="Howarth C."/>
            <person name="Jen D."/>
            <person name="Larson L."/>
            <person name="Lewis B."/>
            <person name="Mehta T."/>
            <person name="Park D."/>
            <person name="Pearson M."/>
            <person name="Roberts A."/>
            <person name="Saif S."/>
            <person name="Shenoy N."/>
            <person name="Sisk P."/>
            <person name="Stolte C."/>
            <person name="Sykes S."/>
            <person name="Thomson T."/>
            <person name="Walk T."/>
            <person name="White J."/>
            <person name="Yandava C."/>
            <person name="Burger G."/>
            <person name="Gray M.W."/>
            <person name="Holland P.W.H."/>
            <person name="King N."/>
            <person name="Lang F.B.F."/>
            <person name="Roger A.J."/>
            <person name="Ruiz-Trillo I."/>
            <person name="Lander E."/>
            <person name="Nusbaum C."/>
        </authorList>
    </citation>
    <scope>NUCLEOTIDE SEQUENCE [LARGE SCALE GENOMIC DNA]</scope>
    <source>
        <strain evidence="2 3">DAOM BR117</strain>
    </source>
</reference>
<dbReference type="AlphaFoldDB" id="A0A0L0HU11"/>
<dbReference type="Gene3D" id="3.40.50.1820">
    <property type="entry name" value="alpha/beta hydrolase"/>
    <property type="match status" value="1"/>
</dbReference>
<dbReference type="PANTHER" id="PTHR43433:SF10">
    <property type="entry name" value="AB HYDROLASE-1 DOMAIN-CONTAINING PROTEIN"/>
    <property type="match status" value="1"/>
</dbReference>
<dbReference type="EMBL" id="KQ257450">
    <property type="protein sequence ID" value="KND04578.1"/>
    <property type="molecule type" value="Genomic_DNA"/>
</dbReference>
<accession>A0A0L0HU11</accession>
<dbReference type="Pfam" id="PF00561">
    <property type="entry name" value="Abhydrolase_1"/>
    <property type="match status" value="1"/>
</dbReference>
<dbReference type="InterPro" id="IPR000073">
    <property type="entry name" value="AB_hydrolase_1"/>
</dbReference>
<dbReference type="InterPro" id="IPR029058">
    <property type="entry name" value="AB_hydrolase_fold"/>
</dbReference>
<keyword evidence="3" id="KW-1185">Reference proteome</keyword>
<dbReference type="Proteomes" id="UP000053201">
    <property type="component" value="Unassembled WGS sequence"/>
</dbReference>
<dbReference type="GeneID" id="27684034"/>
<evidence type="ECO:0000313" key="2">
    <source>
        <dbReference type="EMBL" id="KND04578.1"/>
    </source>
</evidence>
<dbReference type="OMA" id="EDGATIW"/>
<dbReference type="RefSeq" id="XP_016612617.1">
    <property type="nucleotide sequence ID" value="XM_016748627.1"/>
</dbReference>
<feature type="domain" description="AB hydrolase-1" evidence="1">
    <location>
        <begin position="36"/>
        <end position="289"/>
    </location>
</feature>
<proteinExistence type="predicted"/>
<dbReference type="STRING" id="645134.A0A0L0HU11"/>
<protein>
    <recommendedName>
        <fullName evidence="1">AB hydrolase-1 domain-containing protein</fullName>
    </recommendedName>
</protein>